<proteinExistence type="predicted"/>
<dbReference type="AlphaFoldDB" id="I0YTR0"/>
<evidence type="ECO:0000313" key="2">
    <source>
        <dbReference type="EMBL" id="EIE21779.1"/>
    </source>
</evidence>
<dbReference type="SUPFAM" id="SSF48452">
    <property type="entry name" value="TPR-like"/>
    <property type="match status" value="1"/>
</dbReference>
<reference evidence="2 3" key="1">
    <citation type="journal article" date="2012" name="Genome Biol.">
        <title>The genome of the polar eukaryotic microalga coccomyxa subellipsoidea reveals traits of cold adaptation.</title>
        <authorList>
            <person name="Blanc G."/>
            <person name="Agarkova I."/>
            <person name="Grimwood J."/>
            <person name="Kuo A."/>
            <person name="Brueggeman A."/>
            <person name="Dunigan D."/>
            <person name="Gurnon J."/>
            <person name="Ladunga I."/>
            <person name="Lindquist E."/>
            <person name="Lucas S."/>
            <person name="Pangilinan J."/>
            <person name="Proschold T."/>
            <person name="Salamov A."/>
            <person name="Schmutz J."/>
            <person name="Weeks D."/>
            <person name="Yamada T."/>
            <person name="Claverie J.M."/>
            <person name="Grigoriev I."/>
            <person name="Van Etten J."/>
            <person name="Lomsadze A."/>
            <person name="Borodovsky M."/>
        </authorList>
    </citation>
    <scope>NUCLEOTIDE SEQUENCE [LARGE SCALE GENOMIC DNA]</scope>
    <source>
        <strain evidence="2 3">C-169</strain>
    </source>
</reference>
<dbReference type="InterPro" id="IPR011990">
    <property type="entry name" value="TPR-like_helical_dom_sf"/>
</dbReference>
<evidence type="ECO:0000313" key="3">
    <source>
        <dbReference type="Proteomes" id="UP000007264"/>
    </source>
</evidence>
<organism evidence="2 3">
    <name type="scientific">Coccomyxa subellipsoidea (strain C-169)</name>
    <name type="common">Green microalga</name>
    <dbReference type="NCBI Taxonomy" id="574566"/>
    <lineage>
        <taxon>Eukaryota</taxon>
        <taxon>Viridiplantae</taxon>
        <taxon>Chlorophyta</taxon>
        <taxon>core chlorophytes</taxon>
        <taxon>Trebouxiophyceae</taxon>
        <taxon>Trebouxiophyceae incertae sedis</taxon>
        <taxon>Coccomyxaceae</taxon>
        <taxon>Coccomyxa</taxon>
        <taxon>Coccomyxa subellipsoidea</taxon>
    </lineage>
</organism>
<gene>
    <name evidence="2" type="ORF">COCSUDRAFT_66682</name>
</gene>
<dbReference type="Proteomes" id="UP000007264">
    <property type="component" value="Unassembled WGS sequence"/>
</dbReference>
<dbReference type="GeneID" id="17039764"/>
<dbReference type="STRING" id="574566.I0YTR0"/>
<keyword evidence="3" id="KW-1185">Reference proteome</keyword>
<dbReference type="eggNOG" id="ENOG502QSCC">
    <property type="taxonomic scope" value="Eukaryota"/>
</dbReference>
<feature type="region of interest" description="Disordered" evidence="1">
    <location>
        <begin position="239"/>
        <end position="273"/>
    </location>
</feature>
<feature type="non-terminal residue" evidence="2">
    <location>
        <position position="477"/>
    </location>
</feature>
<feature type="region of interest" description="Disordered" evidence="1">
    <location>
        <begin position="443"/>
        <end position="477"/>
    </location>
</feature>
<feature type="compositionally biased region" description="Basic residues" evidence="1">
    <location>
        <begin position="464"/>
        <end position="477"/>
    </location>
</feature>
<dbReference type="EMBL" id="AGSI01000011">
    <property type="protein sequence ID" value="EIE21779.1"/>
    <property type="molecule type" value="Genomic_DNA"/>
</dbReference>
<protein>
    <submittedName>
        <fullName evidence="2">Uncharacterized protein</fullName>
    </submittedName>
</protein>
<comment type="caution">
    <text evidence="2">The sequence shown here is derived from an EMBL/GenBank/DDBJ whole genome shotgun (WGS) entry which is preliminary data.</text>
</comment>
<name>I0YTR0_COCSC</name>
<dbReference type="RefSeq" id="XP_005646323.1">
    <property type="nucleotide sequence ID" value="XM_005646266.1"/>
</dbReference>
<dbReference type="KEGG" id="csl:COCSUDRAFT_66682"/>
<sequence length="477" mass="51045">MTATQPPIWHLVQPQADTEFAAHFVHPQAFGYPVITVYRKNAVQQVRDGFYALAVGSLTSALALLPNSVELLTERAVLHICSGDPAAAELDTSVALALDDSSADATYFRAQARNRTGNIWSAEADWHRCLLLTRLQENEALTVMTEQDLVEAEEYVADIERWRAVTGEAGYKKMRTEIKDASAAREAQAAELAKEALAQGAFLSWQRFSAFARRQQEAVSFTAAEDVSTAAPLRIEATCAKGDSPPDSPRSVASGLLSEASSRPDSPRHAVEDSTADVIHAEVAASWPSTERCHRGLPDAQLLAIEEALSDQPNDPVMRLARAAHRLCTGDMHAAELDIATALGCQPDLPQTHCWRRRDDMLQDSHMASAVQEVMGHLQSFLAGPRDDASLEGTAAACEACTARHAELAAQAHAAAELAACSSTAAAAKLALAALQPEAIVKGSSSAPISAPAAATAQPAKINEKRRGKKKGPGRRR</sequence>
<dbReference type="Gene3D" id="1.25.40.10">
    <property type="entry name" value="Tetratricopeptide repeat domain"/>
    <property type="match status" value="1"/>
</dbReference>
<accession>I0YTR0</accession>
<feature type="compositionally biased region" description="Low complexity" evidence="1">
    <location>
        <begin position="444"/>
        <end position="460"/>
    </location>
</feature>
<evidence type="ECO:0000256" key="1">
    <source>
        <dbReference type="SAM" id="MobiDB-lite"/>
    </source>
</evidence>